<dbReference type="PANTHER" id="PTHR30349:SF64">
    <property type="entry name" value="PROPHAGE INTEGRASE INTD-RELATED"/>
    <property type="match status" value="1"/>
</dbReference>
<dbReference type="GO" id="GO:0006310">
    <property type="term" value="P:DNA recombination"/>
    <property type="evidence" value="ECO:0007669"/>
    <property type="project" value="UniProtKB-KW"/>
</dbReference>
<dbReference type="PANTHER" id="PTHR30349">
    <property type="entry name" value="PHAGE INTEGRASE-RELATED"/>
    <property type="match status" value="1"/>
</dbReference>
<dbReference type="InterPro" id="IPR011010">
    <property type="entry name" value="DNA_brk_join_enz"/>
</dbReference>
<proteinExistence type="predicted"/>
<dbReference type="Gene3D" id="1.10.443.10">
    <property type="entry name" value="Intergrase catalytic core"/>
    <property type="match status" value="1"/>
</dbReference>
<evidence type="ECO:0000256" key="1">
    <source>
        <dbReference type="ARBA" id="ARBA00022908"/>
    </source>
</evidence>
<dbReference type="CDD" id="cd00397">
    <property type="entry name" value="DNA_BRE_C"/>
    <property type="match status" value="1"/>
</dbReference>
<dbReference type="InterPro" id="IPR050090">
    <property type="entry name" value="Tyrosine_recombinase_XerCD"/>
</dbReference>
<name>A0AAE7R6U4_9HYPH</name>
<dbReference type="SUPFAM" id="SSF56349">
    <property type="entry name" value="DNA breaking-rejoining enzymes"/>
    <property type="match status" value="1"/>
</dbReference>
<evidence type="ECO:0000313" key="5">
    <source>
        <dbReference type="EMBL" id="QTG01363.1"/>
    </source>
</evidence>
<dbReference type="EMBL" id="CP049206">
    <property type="protein sequence ID" value="QTG01363.1"/>
    <property type="molecule type" value="Genomic_DNA"/>
</dbReference>
<dbReference type="AlphaFoldDB" id="A0AAE7R6U4"/>
<dbReference type="EMBL" id="JAAMCP010000003">
    <property type="protein sequence ID" value="NTF36286.1"/>
    <property type="molecule type" value="Genomic_DNA"/>
</dbReference>
<dbReference type="PROSITE" id="PS51898">
    <property type="entry name" value="TYR_RECOMBINASE"/>
    <property type="match status" value="1"/>
</dbReference>
<evidence type="ECO:0000313" key="7">
    <source>
        <dbReference type="Proteomes" id="UP000822331"/>
    </source>
</evidence>
<dbReference type="Pfam" id="PF00589">
    <property type="entry name" value="Phage_integrase"/>
    <property type="match status" value="1"/>
</dbReference>
<dbReference type="KEGG" id="arui:G6M88_13625"/>
<keyword evidence="7" id="KW-1185">Reference proteome</keyword>
<organism evidence="5 6">
    <name type="scientific">Agrobacterium rubi</name>
    <dbReference type="NCBI Taxonomy" id="28099"/>
    <lineage>
        <taxon>Bacteria</taxon>
        <taxon>Pseudomonadati</taxon>
        <taxon>Pseudomonadota</taxon>
        <taxon>Alphaproteobacteria</taxon>
        <taxon>Hyphomicrobiales</taxon>
        <taxon>Rhizobiaceae</taxon>
        <taxon>Rhizobium/Agrobacterium group</taxon>
        <taxon>Agrobacterium</taxon>
    </lineage>
</organism>
<accession>A0AAE7R6U4</accession>
<keyword evidence="1" id="KW-0229">DNA integration</keyword>
<dbReference type="InterPro" id="IPR013762">
    <property type="entry name" value="Integrase-like_cat_sf"/>
</dbReference>
<protein>
    <submittedName>
        <fullName evidence="5">Site-specific integrase</fullName>
    </submittedName>
</protein>
<feature type="domain" description="Tyr recombinase" evidence="3">
    <location>
        <begin position="1"/>
        <end position="215"/>
    </location>
</feature>
<reference evidence="5" key="2">
    <citation type="submission" date="2020-02" db="EMBL/GenBank/DDBJ databases">
        <title>Unexpected conservation and global transmission of agrobacterial virulence plasmids.</title>
        <authorList>
            <person name="Weisberg A.J."/>
            <person name="Davis E.W. II"/>
            <person name="Tabima J.R."/>
            <person name="Belcher M.S."/>
            <person name="Miller M."/>
            <person name="Kuo C.-H."/>
            <person name="Loper J.E."/>
            <person name="Grunwald N.J."/>
            <person name="Putnam M.L."/>
            <person name="Chang J.H."/>
        </authorList>
    </citation>
    <scope>NUCLEOTIDE SEQUENCE</scope>
    <source>
        <strain evidence="5">W2/73</strain>
    </source>
</reference>
<keyword evidence="2" id="KW-0233">DNA recombination</keyword>
<sequence>MSYATGMRLEEVCSLKVRQILDIAHHVDKHDPYKSIGLRLSMTKGLRPGEVFLPSALVQEIFNYINGERRKTIALACGLSPQVSRDCGSLFLNGVGANYRDIGKPLQGDTLSRRFSKAVLEAGLVMREESFKLDDAGIPIVRSDGSYATTVRQVNSHTFHDLRHTFAVNRYLAGIAVGEKEPWKKVQVLLRHRSLKTTTDIYLRWVETKEEIISDGHHAVLRTIYEMAA</sequence>
<evidence type="ECO:0000259" key="3">
    <source>
        <dbReference type="PROSITE" id="PS51898"/>
    </source>
</evidence>
<evidence type="ECO:0000313" key="4">
    <source>
        <dbReference type="EMBL" id="NTF36286.1"/>
    </source>
</evidence>
<dbReference type="InterPro" id="IPR002104">
    <property type="entry name" value="Integrase_catalytic"/>
</dbReference>
<dbReference type="Proteomes" id="UP000822331">
    <property type="component" value="Unassembled WGS sequence"/>
</dbReference>
<evidence type="ECO:0000256" key="2">
    <source>
        <dbReference type="ARBA" id="ARBA00023172"/>
    </source>
</evidence>
<dbReference type="Proteomes" id="UP000663912">
    <property type="component" value="Chromosome 1"/>
</dbReference>
<reference evidence="4 7" key="1">
    <citation type="journal article" date="2020" name="Science">
        <title>Unexpected conservation and global transmission of agrobacterial virulence plasmids.</title>
        <authorList>
            <person name="Weisberg A.J."/>
            <person name="Davis E.W. 2nd"/>
            <person name="Tabima J."/>
            <person name="Belcher M.S."/>
            <person name="Miller M."/>
            <person name="Kuo C.H."/>
            <person name="Loper J.E."/>
            <person name="Grunwald N.J."/>
            <person name="Putnam M.L."/>
            <person name="Chang J.H."/>
        </authorList>
    </citation>
    <scope>NUCLEOTIDE SEQUENCE [LARGE SCALE GENOMIC DNA]</scope>
    <source>
        <strain evidence="4 7">A19/93</strain>
    </source>
</reference>
<evidence type="ECO:0000313" key="6">
    <source>
        <dbReference type="Proteomes" id="UP000663912"/>
    </source>
</evidence>
<dbReference type="GO" id="GO:0015074">
    <property type="term" value="P:DNA integration"/>
    <property type="evidence" value="ECO:0007669"/>
    <property type="project" value="UniProtKB-KW"/>
</dbReference>
<dbReference type="GO" id="GO:0003677">
    <property type="term" value="F:DNA binding"/>
    <property type="evidence" value="ECO:0007669"/>
    <property type="project" value="InterPro"/>
</dbReference>
<gene>
    <name evidence="4" type="ORF">G6L72_06090</name>
    <name evidence="5" type="ORF">G6M88_13625</name>
</gene>